<protein>
    <submittedName>
        <fullName evidence="1">Uncharacterized protein</fullName>
    </submittedName>
</protein>
<proteinExistence type="predicted"/>
<sequence length="137" mass="15252">MDVVLFWFAGAIRLLDVYKRQAAVVAGTDDARCMNGRGAVLVRECCFRRGGSACVEDALRRRWKLCEWRMLRCDGAARTGARTSPLLPWFPCGEKMTRDGGCNRGVEARWCRDNGVTALLFSNKMVEKIEDGGVTTA</sequence>
<organism evidence="1 2">
    <name type="scientific">Vigna unguiculata</name>
    <name type="common">Cowpea</name>
    <dbReference type="NCBI Taxonomy" id="3917"/>
    <lineage>
        <taxon>Eukaryota</taxon>
        <taxon>Viridiplantae</taxon>
        <taxon>Streptophyta</taxon>
        <taxon>Embryophyta</taxon>
        <taxon>Tracheophyta</taxon>
        <taxon>Spermatophyta</taxon>
        <taxon>Magnoliopsida</taxon>
        <taxon>eudicotyledons</taxon>
        <taxon>Gunneridae</taxon>
        <taxon>Pentapetalae</taxon>
        <taxon>rosids</taxon>
        <taxon>fabids</taxon>
        <taxon>Fabales</taxon>
        <taxon>Fabaceae</taxon>
        <taxon>Papilionoideae</taxon>
        <taxon>50 kb inversion clade</taxon>
        <taxon>NPAAA clade</taxon>
        <taxon>indigoferoid/millettioid clade</taxon>
        <taxon>Phaseoleae</taxon>
        <taxon>Vigna</taxon>
    </lineage>
</organism>
<dbReference type="EMBL" id="CP039354">
    <property type="protein sequence ID" value="QCE10471.1"/>
    <property type="molecule type" value="Genomic_DNA"/>
</dbReference>
<evidence type="ECO:0000313" key="1">
    <source>
        <dbReference type="EMBL" id="QCE10471.1"/>
    </source>
</evidence>
<gene>
    <name evidence="1" type="ORF">DEO72_LG10g1701</name>
</gene>
<evidence type="ECO:0000313" key="2">
    <source>
        <dbReference type="Proteomes" id="UP000501690"/>
    </source>
</evidence>
<accession>A0A4D6NC61</accession>
<name>A0A4D6NC61_VIGUN</name>
<dbReference type="Proteomes" id="UP000501690">
    <property type="component" value="Linkage Group LG10"/>
</dbReference>
<reference evidence="1 2" key="1">
    <citation type="submission" date="2019-04" db="EMBL/GenBank/DDBJ databases">
        <title>An improved genome assembly and genetic linkage map for asparagus bean, Vigna unguiculata ssp. sesquipedialis.</title>
        <authorList>
            <person name="Xia Q."/>
            <person name="Zhang R."/>
            <person name="Dong Y."/>
        </authorList>
    </citation>
    <scope>NUCLEOTIDE SEQUENCE [LARGE SCALE GENOMIC DNA]</scope>
    <source>
        <tissue evidence="1">Leaf</tissue>
    </source>
</reference>
<dbReference type="AlphaFoldDB" id="A0A4D6NC61"/>
<keyword evidence="2" id="KW-1185">Reference proteome</keyword>